<comment type="caution">
    <text evidence="4">The sequence shown here is derived from an EMBL/GenBank/DDBJ whole genome shotgun (WGS) entry which is preliminary data.</text>
</comment>
<comment type="cofactor">
    <cofactor evidence="3">
        <name>Mg(2+)</name>
        <dbReference type="ChEBI" id="CHEBI:18420"/>
    </cofactor>
    <text evidence="3">Binds 2 magnesium ions per subunit.</text>
</comment>
<keyword evidence="5" id="KW-1185">Reference proteome</keyword>
<dbReference type="Gene3D" id="1.10.4080.10">
    <property type="entry name" value="ADP-ribosylation/Crystallin J1"/>
    <property type="match status" value="1"/>
</dbReference>
<dbReference type="Proteomes" id="UP001319180">
    <property type="component" value="Unassembled WGS sequence"/>
</dbReference>
<feature type="binding site" evidence="3">
    <location>
        <position position="55"/>
    </location>
    <ligand>
        <name>Mg(2+)</name>
        <dbReference type="ChEBI" id="CHEBI:18420"/>
        <label>1</label>
    </ligand>
</feature>
<keyword evidence="3" id="KW-0460">Magnesium</keyword>
<dbReference type="SUPFAM" id="SSF101478">
    <property type="entry name" value="ADP-ribosylglycohydrolase"/>
    <property type="match status" value="1"/>
</dbReference>
<accession>A0AAP2D800</accession>
<dbReference type="RefSeq" id="WP_254090387.1">
    <property type="nucleotide sequence ID" value="NZ_JAHESC010000014.1"/>
</dbReference>
<feature type="binding site" evidence="3">
    <location>
        <position position="273"/>
    </location>
    <ligand>
        <name>Mg(2+)</name>
        <dbReference type="ChEBI" id="CHEBI:18420"/>
        <label>1</label>
    </ligand>
</feature>
<dbReference type="GO" id="GO:0046872">
    <property type="term" value="F:metal ion binding"/>
    <property type="evidence" value="ECO:0007669"/>
    <property type="project" value="UniProtKB-KW"/>
</dbReference>
<dbReference type="Pfam" id="PF03747">
    <property type="entry name" value="ADP_ribosyl_GH"/>
    <property type="match status" value="1"/>
</dbReference>
<feature type="binding site" evidence="3">
    <location>
        <position position="276"/>
    </location>
    <ligand>
        <name>Mg(2+)</name>
        <dbReference type="ChEBI" id="CHEBI:18420"/>
        <label>1</label>
    </ligand>
</feature>
<dbReference type="InterPro" id="IPR036705">
    <property type="entry name" value="Ribosyl_crysJ1_sf"/>
</dbReference>
<dbReference type="PANTHER" id="PTHR16222">
    <property type="entry name" value="ADP-RIBOSYLGLYCOHYDROLASE"/>
    <property type="match status" value="1"/>
</dbReference>
<evidence type="ECO:0000256" key="3">
    <source>
        <dbReference type="PIRSR" id="PIRSR605502-1"/>
    </source>
</evidence>
<keyword evidence="3" id="KW-0479">Metal-binding</keyword>
<organism evidence="4 5">
    <name type="scientific">Dawidia soli</name>
    <dbReference type="NCBI Taxonomy" id="2782352"/>
    <lineage>
        <taxon>Bacteria</taxon>
        <taxon>Pseudomonadati</taxon>
        <taxon>Bacteroidota</taxon>
        <taxon>Cytophagia</taxon>
        <taxon>Cytophagales</taxon>
        <taxon>Chryseotaleaceae</taxon>
        <taxon>Dawidia</taxon>
    </lineage>
</organism>
<evidence type="ECO:0000313" key="4">
    <source>
        <dbReference type="EMBL" id="MBT1687153.1"/>
    </source>
</evidence>
<sequence>MDLREKAVAALLGVAVGDALGVPYEFLSRAEMDATPARDMRGYGTHHQPAGTWSDDSSLTFCLAESLAHGYDLADMARRVVQWKTEAYWTAHGNVFDIGMRTREAIATLEVILDRGDMTELELLRYGASEEDNGNGSLMRILPLLFHIRGLDIRQQFEITWRVSALTHGHIRSGMCCLIYLRLAEYLLQGLSKEESYQRMRGDVVALWKEMDFDAGEQRHFERMIQQDIREVSKNTIHGNGYVIKSLEASLWCFLATDNFESAVLSAVNLGYDTDTTGAITGGLAGVYYGSAAIPSYWLAVLARLEDIRELGMALGDKYSK</sequence>
<evidence type="ECO:0000256" key="2">
    <source>
        <dbReference type="ARBA" id="ARBA00022801"/>
    </source>
</evidence>
<feature type="binding site" evidence="3">
    <location>
        <position position="275"/>
    </location>
    <ligand>
        <name>Mg(2+)</name>
        <dbReference type="ChEBI" id="CHEBI:18420"/>
        <label>1</label>
    </ligand>
</feature>
<dbReference type="PANTHER" id="PTHR16222:SF24">
    <property type="entry name" value="ADP-RIBOSYLHYDROLASE ARH3"/>
    <property type="match status" value="1"/>
</dbReference>
<protein>
    <submittedName>
        <fullName evidence="4">ADP-ribosylglycohydrolase family protein</fullName>
    </submittedName>
</protein>
<comment type="similarity">
    <text evidence="1">Belongs to the ADP-ribosylglycohydrolase family.</text>
</comment>
<keyword evidence="2" id="KW-0378">Hydrolase</keyword>
<dbReference type="InterPro" id="IPR050792">
    <property type="entry name" value="ADP-ribosylglycohydrolase"/>
</dbReference>
<gene>
    <name evidence="4" type="ORF">KK078_11315</name>
</gene>
<evidence type="ECO:0000256" key="1">
    <source>
        <dbReference type="ARBA" id="ARBA00010702"/>
    </source>
</evidence>
<reference evidence="4 5" key="1">
    <citation type="submission" date="2021-05" db="EMBL/GenBank/DDBJ databases">
        <title>A Polyphasic approach of four new species of the genus Ohtaekwangia: Ohtaekwangia histidinii sp. nov., Ohtaekwangia cretensis sp. nov., Ohtaekwangia indiensis sp. nov., Ohtaekwangia reichenbachii sp. nov. from diverse environment.</title>
        <authorList>
            <person name="Octaviana S."/>
        </authorList>
    </citation>
    <scope>NUCLEOTIDE SEQUENCE [LARGE SCALE GENOMIC DNA]</scope>
    <source>
        <strain evidence="4 5">PWU37</strain>
    </source>
</reference>
<dbReference type="AlphaFoldDB" id="A0AAP2D800"/>
<evidence type="ECO:0000313" key="5">
    <source>
        <dbReference type="Proteomes" id="UP001319180"/>
    </source>
</evidence>
<proteinExistence type="inferred from homology"/>
<feature type="binding site" evidence="3">
    <location>
        <position position="54"/>
    </location>
    <ligand>
        <name>Mg(2+)</name>
        <dbReference type="ChEBI" id="CHEBI:18420"/>
        <label>1</label>
    </ligand>
</feature>
<name>A0AAP2D800_9BACT</name>
<feature type="binding site" evidence="3">
    <location>
        <position position="56"/>
    </location>
    <ligand>
        <name>Mg(2+)</name>
        <dbReference type="ChEBI" id="CHEBI:18420"/>
        <label>1</label>
    </ligand>
</feature>
<dbReference type="InterPro" id="IPR005502">
    <property type="entry name" value="Ribosyl_crysJ1"/>
</dbReference>
<dbReference type="GO" id="GO:0016787">
    <property type="term" value="F:hydrolase activity"/>
    <property type="evidence" value="ECO:0007669"/>
    <property type="project" value="UniProtKB-KW"/>
</dbReference>
<dbReference type="EMBL" id="JAHESC010000014">
    <property type="protein sequence ID" value="MBT1687153.1"/>
    <property type="molecule type" value="Genomic_DNA"/>
</dbReference>